<evidence type="ECO:0000313" key="1">
    <source>
        <dbReference type="EMBL" id="KAK3760689.1"/>
    </source>
</evidence>
<sequence>MLVSTPDHKQRKRMGRQAFLLCVFIAGLFIGVTGLLDAFDAVLGFIEDHLEQKICHWPAYIDGQWDTSLWGNITVTGKEVDTNLNFGGTAADDFECYPSSDSRDTVLRSKKTLHQDGQSFELFTCLELIPRNKHNYQIIVKTGKDTGLRNEPLKRRAVQDKSNETSAFSSCNKDLSTRLHGDMIRKGKAESAAVLCPSALIGNFSVTFGDKAEMSQCPYDAVMTSDASNRSIMFDYTHCTHGNSPEKKVLGTEIFWCIGNSAAGISLYQESGDIGSFSCVTVRPNSDNNGVLIYTQTPGNCGQGWVVDSDTSDETQLKIAFLTPINNNQESPIVETTPLPELLTLNKEINNNTGDSSVTISNLDKVQGEENNVDFNKSTTFSWKFQIASKNITEKQDFNEDGARHLVPCGLVLILSLAICAFSV</sequence>
<comment type="caution">
    <text evidence="1">The sequence shown here is derived from an EMBL/GenBank/DDBJ whole genome shotgun (WGS) entry which is preliminary data.</text>
</comment>
<dbReference type="Proteomes" id="UP001283361">
    <property type="component" value="Unassembled WGS sequence"/>
</dbReference>
<organism evidence="1 2">
    <name type="scientific">Elysia crispata</name>
    <name type="common">lettuce slug</name>
    <dbReference type="NCBI Taxonomy" id="231223"/>
    <lineage>
        <taxon>Eukaryota</taxon>
        <taxon>Metazoa</taxon>
        <taxon>Spiralia</taxon>
        <taxon>Lophotrochozoa</taxon>
        <taxon>Mollusca</taxon>
        <taxon>Gastropoda</taxon>
        <taxon>Heterobranchia</taxon>
        <taxon>Euthyneura</taxon>
        <taxon>Panpulmonata</taxon>
        <taxon>Sacoglossa</taxon>
        <taxon>Placobranchoidea</taxon>
        <taxon>Plakobranchidae</taxon>
        <taxon>Elysia</taxon>
    </lineage>
</organism>
<evidence type="ECO:0000313" key="2">
    <source>
        <dbReference type="Proteomes" id="UP001283361"/>
    </source>
</evidence>
<dbReference type="EMBL" id="JAWDGP010004964">
    <property type="protein sequence ID" value="KAK3760689.1"/>
    <property type="molecule type" value="Genomic_DNA"/>
</dbReference>
<keyword evidence="2" id="KW-1185">Reference proteome</keyword>
<accession>A0AAE0Z0P9</accession>
<reference evidence="1" key="1">
    <citation type="journal article" date="2023" name="G3 (Bethesda)">
        <title>A reference genome for the long-term kleptoplast-retaining sea slug Elysia crispata morphotype clarki.</title>
        <authorList>
            <person name="Eastman K.E."/>
            <person name="Pendleton A.L."/>
            <person name="Shaikh M.A."/>
            <person name="Suttiyut T."/>
            <person name="Ogas R."/>
            <person name="Tomko P."/>
            <person name="Gavelis G."/>
            <person name="Widhalm J.R."/>
            <person name="Wisecaver J.H."/>
        </authorList>
    </citation>
    <scope>NUCLEOTIDE SEQUENCE</scope>
    <source>
        <strain evidence="1">ECLA1</strain>
    </source>
</reference>
<dbReference type="AlphaFoldDB" id="A0AAE0Z0P9"/>
<name>A0AAE0Z0P9_9GAST</name>
<protein>
    <submittedName>
        <fullName evidence="1">Uncharacterized protein</fullName>
    </submittedName>
</protein>
<gene>
    <name evidence="1" type="ORF">RRG08_010662</name>
</gene>
<proteinExistence type="predicted"/>